<sequence>MTDSKHDFFKVIDNFARINKVGSVRISKSNPAVFPLASIVIPTYKRAVLLKAAIESALNQQNCPDFEVVVVDDNPERNCDTEQLMRSIADKRISYYKNHQNLGQINNWNRCFELANGKWVVMLHDDDLLLESFLHDCFTVVIERPETGLLKPQWHHWVDDGGQHPDVSNHQGAGELQRVYEIDQLMADRIGAPTGVMINREKFFLTGGFNPDFFPTADKCFVTLFAHYFEVYKLNKTASVYRFLNNESLKIETLQGFLRNDFYLFKQLCRRFKIPASIADNFLGYKLRNITGYYKGINPAFSFDKKSIGLTEPGRFTGRIAYILTGKIVSAYQQFYAVFGQSIFKKRQLHLGVKPVVKKRSAGAPVIALTISQFLEEGLVFFESFETIFSL</sequence>
<comment type="caution">
    <text evidence="2">The sequence shown here is derived from an EMBL/GenBank/DDBJ whole genome shotgun (WGS) entry which is preliminary data.</text>
</comment>
<dbReference type="Proteomes" id="UP001596958">
    <property type="component" value="Unassembled WGS sequence"/>
</dbReference>
<evidence type="ECO:0000313" key="3">
    <source>
        <dbReference type="Proteomes" id="UP001596958"/>
    </source>
</evidence>
<reference evidence="3" key="1">
    <citation type="journal article" date="2019" name="Int. J. Syst. Evol. Microbiol.">
        <title>The Global Catalogue of Microorganisms (GCM) 10K type strain sequencing project: providing services to taxonomists for standard genome sequencing and annotation.</title>
        <authorList>
            <consortium name="The Broad Institute Genomics Platform"/>
            <consortium name="The Broad Institute Genome Sequencing Center for Infectious Disease"/>
            <person name="Wu L."/>
            <person name="Ma J."/>
        </authorList>
    </citation>
    <scope>NUCLEOTIDE SEQUENCE [LARGE SCALE GENOMIC DNA]</scope>
    <source>
        <strain evidence="3">CCUG 63418</strain>
    </source>
</reference>
<dbReference type="SUPFAM" id="SSF53448">
    <property type="entry name" value="Nucleotide-diphospho-sugar transferases"/>
    <property type="match status" value="1"/>
</dbReference>
<organism evidence="2 3">
    <name type="scientific">Mucilaginibacter calamicampi</name>
    <dbReference type="NCBI Taxonomy" id="1302352"/>
    <lineage>
        <taxon>Bacteria</taxon>
        <taxon>Pseudomonadati</taxon>
        <taxon>Bacteroidota</taxon>
        <taxon>Sphingobacteriia</taxon>
        <taxon>Sphingobacteriales</taxon>
        <taxon>Sphingobacteriaceae</taxon>
        <taxon>Mucilaginibacter</taxon>
    </lineage>
</organism>
<dbReference type="EMBL" id="JBHTHU010000022">
    <property type="protein sequence ID" value="MFD0751999.1"/>
    <property type="molecule type" value="Genomic_DNA"/>
</dbReference>
<feature type="domain" description="Glycosyltransferase 2-like" evidence="1">
    <location>
        <begin position="38"/>
        <end position="142"/>
    </location>
</feature>
<name>A0ABW2Z0J6_9SPHI</name>
<protein>
    <submittedName>
        <fullName evidence="2">Glycosyltransferase family 2 protein</fullName>
    </submittedName>
</protein>
<keyword evidence="3" id="KW-1185">Reference proteome</keyword>
<gene>
    <name evidence="2" type="ORF">ACFQZS_17730</name>
</gene>
<dbReference type="PANTHER" id="PTHR43685:SF11">
    <property type="entry name" value="GLYCOSYLTRANSFERASE TAGX-RELATED"/>
    <property type="match status" value="1"/>
</dbReference>
<accession>A0ABW2Z0J6</accession>
<dbReference type="RefSeq" id="WP_377102320.1">
    <property type="nucleotide sequence ID" value="NZ_JBHTHU010000022.1"/>
</dbReference>
<dbReference type="InterPro" id="IPR029044">
    <property type="entry name" value="Nucleotide-diphossugar_trans"/>
</dbReference>
<proteinExistence type="predicted"/>
<dbReference type="Gene3D" id="3.90.550.10">
    <property type="entry name" value="Spore Coat Polysaccharide Biosynthesis Protein SpsA, Chain A"/>
    <property type="match status" value="1"/>
</dbReference>
<evidence type="ECO:0000259" key="1">
    <source>
        <dbReference type="Pfam" id="PF00535"/>
    </source>
</evidence>
<dbReference type="Pfam" id="PF00535">
    <property type="entry name" value="Glycos_transf_2"/>
    <property type="match status" value="1"/>
</dbReference>
<dbReference type="PANTHER" id="PTHR43685">
    <property type="entry name" value="GLYCOSYLTRANSFERASE"/>
    <property type="match status" value="1"/>
</dbReference>
<dbReference type="InterPro" id="IPR050834">
    <property type="entry name" value="Glycosyltransf_2"/>
</dbReference>
<dbReference type="CDD" id="cd00761">
    <property type="entry name" value="Glyco_tranf_GTA_type"/>
    <property type="match status" value="1"/>
</dbReference>
<evidence type="ECO:0000313" key="2">
    <source>
        <dbReference type="EMBL" id="MFD0751999.1"/>
    </source>
</evidence>
<dbReference type="InterPro" id="IPR001173">
    <property type="entry name" value="Glyco_trans_2-like"/>
</dbReference>